<comment type="caution">
    <text evidence="2">The sequence shown here is derived from an EMBL/GenBank/DDBJ whole genome shotgun (WGS) entry which is preliminary data.</text>
</comment>
<keyword evidence="3" id="KW-1185">Reference proteome</keyword>
<dbReference type="CDD" id="cd04301">
    <property type="entry name" value="NAT_SF"/>
    <property type="match status" value="1"/>
</dbReference>
<dbReference type="PROSITE" id="PS51186">
    <property type="entry name" value="GNAT"/>
    <property type="match status" value="1"/>
</dbReference>
<dbReference type="SUPFAM" id="SSF55729">
    <property type="entry name" value="Acyl-CoA N-acyltransferases (Nat)"/>
    <property type="match status" value="1"/>
</dbReference>
<evidence type="ECO:0000313" key="3">
    <source>
        <dbReference type="Proteomes" id="UP000287188"/>
    </source>
</evidence>
<evidence type="ECO:0000313" key="2">
    <source>
        <dbReference type="EMBL" id="GCE17241.1"/>
    </source>
</evidence>
<organism evidence="2 3">
    <name type="scientific">Dictyobacter kobayashii</name>
    <dbReference type="NCBI Taxonomy" id="2014872"/>
    <lineage>
        <taxon>Bacteria</taxon>
        <taxon>Bacillati</taxon>
        <taxon>Chloroflexota</taxon>
        <taxon>Ktedonobacteria</taxon>
        <taxon>Ktedonobacterales</taxon>
        <taxon>Dictyobacteraceae</taxon>
        <taxon>Dictyobacter</taxon>
    </lineage>
</organism>
<dbReference type="EMBL" id="BIFS01000001">
    <property type="protein sequence ID" value="GCE17241.1"/>
    <property type="molecule type" value="Genomic_DNA"/>
</dbReference>
<dbReference type="InterPro" id="IPR016181">
    <property type="entry name" value="Acyl_CoA_acyltransferase"/>
</dbReference>
<dbReference type="Pfam" id="PF00583">
    <property type="entry name" value="Acetyltransf_1"/>
    <property type="match status" value="1"/>
</dbReference>
<protein>
    <recommendedName>
        <fullName evidence="1">N-acetyltransferase domain-containing protein</fullName>
    </recommendedName>
</protein>
<dbReference type="Proteomes" id="UP000287188">
    <property type="component" value="Unassembled WGS sequence"/>
</dbReference>
<proteinExistence type="predicted"/>
<evidence type="ECO:0000259" key="1">
    <source>
        <dbReference type="PROSITE" id="PS51186"/>
    </source>
</evidence>
<reference evidence="3" key="1">
    <citation type="submission" date="2018-12" db="EMBL/GenBank/DDBJ databases">
        <title>Tengunoibacter tsumagoiensis gen. nov., sp. nov., Dictyobacter kobayashii sp. nov., D. alpinus sp. nov., and D. joshuensis sp. nov. and description of Dictyobacteraceae fam. nov. within the order Ktedonobacterales isolated from Tengu-no-mugimeshi.</title>
        <authorList>
            <person name="Wang C.M."/>
            <person name="Zheng Y."/>
            <person name="Sakai Y."/>
            <person name="Toyoda A."/>
            <person name="Minakuchi Y."/>
            <person name="Abe K."/>
            <person name="Yokota A."/>
            <person name="Yabe S."/>
        </authorList>
    </citation>
    <scope>NUCLEOTIDE SEQUENCE [LARGE SCALE GENOMIC DNA]</scope>
    <source>
        <strain evidence="3">Uno11</strain>
    </source>
</reference>
<sequence>MIIRLHQLSARAPRLQDISEVASLLSLYEGDALTSEKQGEAELRNIWQDSSFQLMHDAWVIVTRQGQVVGYADVQQKCSEPLEVIYTLAVAIHPDYQGRGIETLLIRLGEDRIRQLTREHAVRCQVSIQIAVSSSNELLSEIVQHEGYGLQQQFLRMHLALEHVAAPSLSANDGLLTLQVVLNADEQSLTARKSRIQDTYKALKYSVYAKKFGRIRQPEVTAVLLPCVAG</sequence>
<gene>
    <name evidence="2" type="ORF">KDK_10410</name>
</gene>
<feature type="domain" description="N-acetyltransferase" evidence="1">
    <location>
        <begin position="13"/>
        <end position="162"/>
    </location>
</feature>
<dbReference type="AlphaFoldDB" id="A0A402ADS2"/>
<dbReference type="GO" id="GO:0016747">
    <property type="term" value="F:acyltransferase activity, transferring groups other than amino-acyl groups"/>
    <property type="evidence" value="ECO:0007669"/>
    <property type="project" value="InterPro"/>
</dbReference>
<name>A0A402ADS2_9CHLR</name>
<accession>A0A402ADS2</accession>
<dbReference type="InterPro" id="IPR000182">
    <property type="entry name" value="GNAT_dom"/>
</dbReference>
<dbReference type="Gene3D" id="3.40.630.30">
    <property type="match status" value="1"/>
</dbReference>